<reference evidence="1" key="1">
    <citation type="submission" date="2018-05" db="EMBL/GenBank/DDBJ databases">
        <authorList>
            <person name="Lanie J.A."/>
            <person name="Ng W.-L."/>
            <person name="Kazmierczak K.M."/>
            <person name="Andrzejewski T.M."/>
            <person name="Davidsen T.M."/>
            <person name="Wayne K.J."/>
            <person name="Tettelin H."/>
            <person name="Glass J.I."/>
            <person name="Rusch D."/>
            <person name="Podicherti R."/>
            <person name="Tsui H.-C.T."/>
            <person name="Winkler M.E."/>
        </authorList>
    </citation>
    <scope>NUCLEOTIDE SEQUENCE</scope>
</reference>
<sequence>SSSCPDDCSSAESGECPTCTIVCHPNDDDCIGAFTSIQDAIDNTTEYDTVLVEPFEEPYYENLILQKSIYLVSRAVFDADTDNGLISDWMGYDDGYEVTNYNISNTIIDGSYDTNGSNFQSVILINTPPDGSCAAPVIKGFTILGGNGTIVTTEDGIQERRGGGFLVNNAFPTFNYNLFVDNYGEIYSGGGGNIDNNVQISSLSGYSWGNSNSCNSRAWLDMRRNAWGRNKASYGKTLSAKKSKVNIDMSKNFWDVYNCPKDEVTKVWVAVSLS</sequence>
<dbReference type="InterPro" id="IPR011050">
    <property type="entry name" value="Pectin_lyase_fold/virulence"/>
</dbReference>
<feature type="non-terminal residue" evidence="1">
    <location>
        <position position="274"/>
    </location>
</feature>
<organism evidence="1">
    <name type="scientific">marine metagenome</name>
    <dbReference type="NCBI Taxonomy" id="408172"/>
    <lineage>
        <taxon>unclassified sequences</taxon>
        <taxon>metagenomes</taxon>
        <taxon>ecological metagenomes</taxon>
    </lineage>
</organism>
<name>A0A382X0Z8_9ZZZZ</name>
<feature type="non-terminal residue" evidence="1">
    <location>
        <position position="1"/>
    </location>
</feature>
<protein>
    <submittedName>
        <fullName evidence="1">Uncharacterized protein</fullName>
    </submittedName>
</protein>
<dbReference type="SUPFAM" id="SSF51126">
    <property type="entry name" value="Pectin lyase-like"/>
    <property type="match status" value="1"/>
</dbReference>
<accession>A0A382X0Z8</accession>
<evidence type="ECO:0000313" key="1">
    <source>
        <dbReference type="EMBL" id="SVD64510.1"/>
    </source>
</evidence>
<dbReference type="EMBL" id="UINC01163933">
    <property type="protein sequence ID" value="SVD64510.1"/>
    <property type="molecule type" value="Genomic_DNA"/>
</dbReference>
<proteinExistence type="predicted"/>
<gene>
    <name evidence="1" type="ORF">METZ01_LOCUS417364</name>
</gene>
<dbReference type="AlphaFoldDB" id="A0A382X0Z8"/>